<protein>
    <submittedName>
        <fullName evidence="2">Uncharacterized protein</fullName>
    </submittedName>
</protein>
<organism evidence="2 3">
    <name type="scientific">Halalkalibacter oceani</name>
    <dbReference type="NCBI Taxonomy" id="1653776"/>
    <lineage>
        <taxon>Bacteria</taxon>
        <taxon>Bacillati</taxon>
        <taxon>Bacillota</taxon>
        <taxon>Bacilli</taxon>
        <taxon>Bacillales</taxon>
        <taxon>Bacillaceae</taxon>
        <taxon>Halalkalibacter</taxon>
    </lineage>
</organism>
<name>A0A9X2DMA0_9BACI</name>
<evidence type="ECO:0000256" key="1">
    <source>
        <dbReference type="SAM" id="Phobius"/>
    </source>
</evidence>
<feature type="transmembrane region" description="Helical" evidence="1">
    <location>
        <begin position="7"/>
        <end position="24"/>
    </location>
</feature>
<dbReference type="Proteomes" id="UP001139179">
    <property type="component" value="Unassembled WGS sequence"/>
</dbReference>
<sequence>MSNKKKGTIAAGIFTTLIAVGWIANEWNQRIIDEKGLDPSDGVIIQGRQEGEVPQAVPFKPREYIRIGPR</sequence>
<reference evidence="2" key="1">
    <citation type="submission" date="2022-05" db="EMBL/GenBank/DDBJ databases">
        <title>Comparative Genomics of Spacecraft Associated Microbes.</title>
        <authorList>
            <person name="Tran M.T."/>
            <person name="Wright A."/>
            <person name="Seuylemezian A."/>
            <person name="Eisen J."/>
            <person name="Coil D."/>
        </authorList>
    </citation>
    <scope>NUCLEOTIDE SEQUENCE</scope>
    <source>
        <strain evidence="2">214.1.1</strain>
    </source>
</reference>
<evidence type="ECO:0000313" key="2">
    <source>
        <dbReference type="EMBL" id="MCM3712772.1"/>
    </source>
</evidence>
<comment type="caution">
    <text evidence="2">The sequence shown here is derived from an EMBL/GenBank/DDBJ whole genome shotgun (WGS) entry which is preliminary data.</text>
</comment>
<dbReference type="EMBL" id="JAMBOL010000001">
    <property type="protein sequence ID" value="MCM3712772.1"/>
    <property type="molecule type" value="Genomic_DNA"/>
</dbReference>
<dbReference type="AlphaFoldDB" id="A0A9X2DMA0"/>
<accession>A0A9X2DMA0</accession>
<evidence type="ECO:0000313" key="3">
    <source>
        <dbReference type="Proteomes" id="UP001139179"/>
    </source>
</evidence>
<keyword evidence="1" id="KW-1133">Transmembrane helix</keyword>
<gene>
    <name evidence="2" type="ORF">M3202_01640</name>
</gene>
<keyword evidence="1" id="KW-0472">Membrane</keyword>
<proteinExistence type="predicted"/>
<keyword evidence="1" id="KW-0812">Transmembrane</keyword>
<keyword evidence="3" id="KW-1185">Reference proteome</keyword>
<dbReference type="RefSeq" id="WP_251221627.1">
    <property type="nucleotide sequence ID" value="NZ_JAMBOL010000001.1"/>
</dbReference>